<dbReference type="Proteomes" id="UP000826195">
    <property type="component" value="Unassembled WGS sequence"/>
</dbReference>
<organism evidence="1 2">
    <name type="scientific">Cotesia glomerata</name>
    <name type="common">Lepidopteran parasitic wasp</name>
    <name type="synonym">Apanteles glomeratus</name>
    <dbReference type="NCBI Taxonomy" id="32391"/>
    <lineage>
        <taxon>Eukaryota</taxon>
        <taxon>Metazoa</taxon>
        <taxon>Ecdysozoa</taxon>
        <taxon>Arthropoda</taxon>
        <taxon>Hexapoda</taxon>
        <taxon>Insecta</taxon>
        <taxon>Pterygota</taxon>
        <taxon>Neoptera</taxon>
        <taxon>Endopterygota</taxon>
        <taxon>Hymenoptera</taxon>
        <taxon>Apocrita</taxon>
        <taxon>Ichneumonoidea</taxon>
        <taxon>Braconidae</taxon>
        <taxon>Microgastrinae</taxon>
        <taxon>Cotesia</taxon>
    </lineage>
</organism>
<dbReference type="AlphaFoldDB" id="A0AAV7ILE3"/>
<dbReference type="EMBL" id="JAHXZJ010001119">
    <property type="protein sequence ID" value="KAH0553781.1"/>
    <property type="molecule type" value="Genomic_DNA"/>
</dbReference>
<name>A0AAV7ILE3_COTGL</name>
<accession>A0AAV7ILE3</accession>
<sequence length="81" mass="8868">MTCIRARVVNACYQSVAMRMNMITCSCAQPLPTECRELRAYDGRIITGNEIVAAIVIEKNKACNNKGVDGNDHDECGCWAG</sequence>
<reference evidence="1 2" key="1">
    <citation type="journal article" date="2021" name="J. Hered.">
        <title>A chromosome-level genome assembly of the parasitoid wasp, Cotesia glomerata (Hymenoptera: Braconidae).</title>
        <authorList>
            <person name="Pinto B.J."/>
            <person name="Weis J.J."/>
            <person name="Gamble T."/>
            <person name="Ode P.J."/>
            <person name="Paul R."/>
            <person name="Zaspel J.M."/>
        </authorList>
    </citation>
    <scope>NUCLEOTIDE SEQUENCE [LARGE SCALE GENOMIC DNA]</scope>
    <source>
        <strain evidence="1">CgM1</strain>
    </source>
</reference>
<proteinExistence type="predicted"/>
<gene>
    <name evidence="1" type="ORF">KQX54_004234</name>
</gene>
<protein>
    <submittedName>
        <fullName evidence="1">Uncharacterized protein</fullName>
    </submittedName>
</protein>
<evidence type="ECO:0000313" key="2">
    <source>
        <dbReference type="Proteomes" id="UP000826195"/>
    </source>
</evidence>
<keyword evidence="2" id="KW-1185">Reference proteome</keyword>
<comment type="caution">
    <text evidence="1">The sequence shown here is derived from an EMBL/GenBank/DDBJ whole genome shotgun (WGS) entry which is preliminary data.</text>
</comment>
<evidence type="ECO:0000313" key="1">
    <source>
        <dbReference type="EMBL" id="KAH0553781.1"/>
    </source>
</evidence>